<dbReference type="InterPro" id="IPR020568">
    <property type="entry name" value="Ribosomal_Su5_D2-typ_SF"/>
</dbReference>
<keyword evidence="4" id="KW-0963">Cytoplasm</keyword>
<feature type="domain" description="Exoribonuclease phosphorolytic" evidence="8">
    <location>
        <begin position="73"/>
        <end position="203"/>
    </location>
</feature>
<dbReference type="Pfam" id="PF01138">
    <property type="entry name" value="RNase_PH"/>
    <property type="match status" value="1"/>
</dbReference>
<dbReference type="GO" id="GO:0016075">
    <property type="term" value="P:rRNA catabolic process"/>
    <property type="evidence" value="ECO:0007669"/>
    <property type="project" value="TreeGrafter"/>
</dbReference>
<evidence type="ECO:0000313" key="10">
    <source>
        <dbReference type="EMBL" id="ANQ09546.1"/>
    </source>
</evidence>
<dbReference type="PANTHER" id="PTHR11097:SF8">
    <property type="entry name" value="EXOSOME COMPLEX COMPONENT RRP42"/>
    <property type="match status" value="1"/>
</dbReference>
<dbReference type="GO" id="GO:0071035">
    <property type="term" value="P:nuclear polyadenylation-dependent rRNA catabolic process"/>
    <property type="evidence" value="ECO:0007669"/>
    <property type="project" value="TreeGrafter"/>
</dbReference>
<proteinExistence type="inferred from homology"/>
<evidence type="ECO:0000256" key="2">
    <source>
        <dbReference type="ARBA" id="ARBA00004604"/>
    </source>
</evidence>
<dbReference type="GeneID" id="30910916"/>
<dbReference type="VEuPathDB" id="PlasmoDB:PCOAH_00041850"/>
<dbReference type="PANTHER" id="PTHR11097">
    <property type="entry name" value="EXOSOME COMPLEX EXONUCLEASE RIBOSOMAL RNA PROCESSING PROTEIN"/>
    <property type="match status" value="1"/>
</dbReference>
<dbReference type="EMBL" id="CP016250">
    <property type="protein sequence ID" value="ANQ09546.1"/>
    <property type="molecule type" value="Genomic_DNA"/>
</dbReference>
<dbReference type="InterPro" id="IPR036345">
    <property type="entry name" value="ExoRNase_PH_dom2_sf"/>
</dbReference>
<evidence type="ECO:0000259" key="9">
    <source>
        <dbReference type="Pfam" id="PF03725"/>
    </source>
</evidence>
<dbReference type="Pfam" id="PF03725">
    <property type="entry name" value="RNase_PH_C"/>
    <property type="match status" value="1"/>
</dbReference>
<dbReference type="Gene3D" id="3.30.230.70">
    <property type="entry name" value="GHMP Kinase, N-terminal domain"/>
    <property type="match status" value="1"/>
</dbReference>
<feature type="chain" id="PRO_5008521562" description="Ribosomal RNA-processing protein 42" evidence="7">
    <location>
        <begin position="18"/>
        <end position="329"/>
    </location>
</feature>
<dbReference type="SUPFAM" id="SSF55666">
    <property type="entry name" value="Ribonuclease PH domain 2-like"/>
    <property type="match status" value="1"/>
</dbReference>
<organism evidence="10 11">
    <name type="scientific">Plasmodium coatneyi</name>
    <dbReference type="NCBI Taxonomy" id="208452"/>
    <lineage>
        <taxon>Eukaryota</taxon>
        <taxon>Sar</taxon>
        <taxon>Alveolata</taxon>
        <taxon>Apicomplexa</taxon>
        <taxon>Aconoidasida</taxon>
        <taxon>Haemosporida</taxon>
        <taxon>Plasmodiidae</taxon>
        <taxon>Plasmodium</taxon>
    </lineage>
</organism>
<evidence type="ECO:0000256" key="3">
    <source>
        <dbReference type="ARBA" id="ARBA00006678"/>
    </source>
</evidence>
<dbReference type="GO" id="GO:0000177">
    <property type="term" value="C:cytoplasmic exosome (RNase complex)"/>
    <property type="evidence" value="ECO:0007669"/>
    <property type="project" value="TreeGrafter"/>
</dbReference>
<accession>A0A1B1E3G0</accession>
<evidence type="ECO:0000256" key="6">
    <source>
        <dbReference type="ARBA" id="ARBA00042523"/>
    </source>
</evidence>
<evidence type="ECO:0000256" key="7">
    <source>
        <dbReference type="SAM" id="SignalP"/>
    </source>
</evidence>
<comment type="subcellular location">
    <subcellularLocation>
        <location evidence="1">Cytoplasm</location>
    </subcellularLocation>
    <subcellularLocation>
        <location evidence="2">Nucleus</location>
        <location evidence="2">Nucleolus</location>
    </subcellularLocation>
</comment>
<dbReference type="KEGG" id="pcot:PCOAH_00041850"/>
<dbReference type="InterPro" id="IPR001247">
    <property type="entry name" value="ExoRNase_PH_dom1"/>
</dbReference>
<sequence length="329" mass="37019">MIIIIVILLLLLYHIWNKNKNYIINFYYINSFICFNKTKKGVTQDSAKMSSLKYIENSINSNIRVDGRTLSTYRTIEINKNILVSADGSSSVMNEENNVICGIKLSLLTPSLDAPDEGVINLQIDCPASVAANRIKKDHLQIMSSIIYDLCIKNNIDRKKLCILPSKFVWGVDISVMVLNAGGVLLDIISMAIYVALKDTIVPVVKPKRKIDESNTFHHTKCADYQVEIVENQKTDFPYENVPICVSIGEINNKYVYDMSKVEEELVENIFVVAVTSSGKCVAFHKLYGISMEIASILNMTENSSKISHHLFEKINEAIAKIQTRSVLV</sequence>
<dbReference type="AlphaFoldDB" id="A0A1B1E3G0"/>
<dbReference type="InterPro" id="IPR015847">
    <property type="entry name" value="ExoRNase_PH_dom2"/>
</dbReference>
<protein>
    <recommendedName>
        <fullName evidence="6">Ribosomal RNA-processing protein 42</fullName>
    </recommendedName>
</protein>
<feature type="signal peptide" evidence="7">
    <location>
        <begin position="1"/>
        <end position="17"/>
    </location>
</feature>
<evidence type="ECO:0000313" key="11">
    <source>
        <dbReference type="Proteomes" id="UP000092716"/>
    </source>
</evidence>
<name>A0A1B1E3G0_9APIC</name>
<evidence type="ECO:0000256" key="5">
    <source>
        <dbReference type="ARBA" id="ARBA00022835"/>
    </source>
</evidence>
<dbReference type="Proteomes" id="UP000092716">
    <property type="component" value="Chromosome 12"/>
</dbReference>
<dbReference type="GO" id="GO:0034473">
    <property type="term" value="P:U1 snRNA 3'-end processing"/>
    <property type="evidence" value="ECO:0007669"/>
    <property type="project" value="TreeGrafter"/>
</dbReference>
<dbReference type="GO" id="GO:0071038">
    <property type="term" value="P:TRAMP-dependent tRNA surveillance pathway"/>
    <property type="evidence" value="ECO:0007669"/>
    <property type="project" value="TreeGrafter"/>
</dbReference>
<keyword evidence="7" id="KW-0732">Signal</keyword>
<comment type="similarity">
    <text evidence="3">Belongs to the RNase PH family.</text>
</comment>
<dbReference type="GO" id="GO:0005730">
    <property type="term" value="C:nucleolus"/>
    <property type="evidence" value="ECO:0007669"/>
    <property type="project" value="UniProtKB-SubCell"/>
</dbReference>
<dbReference type="GO" id="GO:0000176">
    <property type="term" value="C:nuclear exosome (RNase complex)"/>
    <property type="evidence" value="ECO:0007669"/>
    <property type="project" value="TreeGrafter"/>
</dbReference>
<dbReference type="OrthoDB" id="272245at2759"/>
<dbReference type="GO" id="GO:0035925">
    <property type="term" value="F:mRNA 3'-UTR AU-rich region binding"/>
    <property type="evidence" value="ECO:0007669"/>
    <property type="project" value="TreeGrafter"/>
</dbReference>
<reference evidence="11" key="1">
    <citation type="submission" date="2016-06" db="EMBL/GenBank/DDBJ databases">
        <title>First high quality genome sequence of Plasmodium coatneyi using continuous long reads from single molecule, real-time sequencing.</title>
        <authorList>
            <person name="Chien J.-T."/>
            <person name="Pakala S.B."/>
            <person name="Geraldo J.A."/>
            <person name="Lapp S.A."/>
            <person name="Barnwell J.W."/>
            <person name="Kissinger J.C."/>
            <person name="Galinski M.R."/>
            <person name="Humphrey J.C."/>
        </authorList>
    </citation>
    <scope>NUCLEOTIDE SEQUENCE [LARGE SCALE GENOMIC DNA]</scope>
    <source>
        <strain evidence="11">Hackeri</strain>
    </source>
</reference>
<dbReference type="RefSeq" id="XP_019916241.1">
    <property type="nucleotide sequence ID" value="XM_020060972.1"/>
</dbReference>
<dbReference type="GO" id="GO:0034475">
    <property type="term" value="P:U4 snRNA 3'-end processing"/>
    <property type="evidence" value="ECO:0007669"/>
    <property type="project" value="TreeGrafter"/>
</dbReference>
<dbReference type="GO" id="GO:0034476">
    <property type="term" value="P:U5 snRNA 3'-end processing"/>
    <property type="evidence" value="ECO:0007669"/>
    <property type="project" value="TreeGrafter"/>
</dbReference>
<dbReference type="SUPFAM" id="SSF54211">
    <property type="entry name" value="Ribosomal protein S5 domain 2-like"/>
    <property type="match status" value="1"/>
</dbReference>
<evidence type="ECO:0000259" key="8">
    <source>
        <dbReference type="Pfam" id="PF01138"/>
    </source>
</evidence>
<dbReference type="InterPro" id="IPR050590">
    <property type="entry name" value="Exosome_comp_Rrp42_subfam"/>
</dbReference>
<dbReference type="GO" id="GO:0071028">
    <property type="term" value="P:nuclear mRNA surveillance"/>
    <property type="evidence" value="ECO:0007669"/>
    <property type="project" value="TreeGrafter"/>
</dbReference>
<keyword evidence="11" id="KW-1185">Reference proteome</keyword>
<keyword evidence="5" id="KW-0271">Exosome</keyword>
<dbReference type="GO" id="GO:0000467">
    <property type="term" value="P:exonucleolytic trimming to generate mature 3'-end of 5.8S rRNA from tricistronic rRNA transcript (SSU-rRNA, 5.8S rRNA, LSU-rRNA)"/>
    <property type="evidence" value="ECO:0007669"/>
    <property type="project" value="TreeGrafter"/>
</dbReference>
<gene>
    <name evidence="10" type="ORF">PCOAH_00041850</name>
</gene>
<feature type="domain" description="Exoribonuclease phosphorolytic" evidence="9">
    <location>
        <begin position="241"/>
        <end position="305"/>
    </location>
</feature>
<dbReference type="InterPro" id="IPR027408">
    <property type="entry name" value="PNPase/RNase_PH_dom_sf"/>
</dbReference>
<evidence type="ECO:0000256" key="1">
    <source>
        <dbReference type="ARBA" id="ARBA00004496"/>
    </source>
</evidence>
<evidence type="ECO:0000256" key="4">
    <source>
        <dbReference type="ARBA" id="ARBA00022490"/>
    </source>
</evidence>